<dbReference type="EMBL" id="GIFC01001037">
    <property type="protein sequence ID" value="MXU83120.1"/>
    <property type="molecule type" value="Transcribed_RNA"/>
</dbReference>
<protein>
    <submittedName>
        <fullName evidence="1">Putative secreted protein</fullName>
    </submittedName>
</protein>
<evidence type="ECO:0000313" key="1">
    <source>
        <dbReference type="EMBL" id="MXU83120.1"/>
    </source>
</evidence>
<reference evidence="1" key="1">
    <citation type="submission" date="2019-12" db="EMBL/GenBank/DDBJ databases">
        <title>An insight into the sialome of adult female Ixodes ricinus ticks feeding for 6 days.</title>
        <authorList>
            <person name="Perner J."/>
            <person name="Ribeiro J.M.C."/>
        </authorList>
    </citation>
    <scope>NUCLEOTIDE SEQUENCE</scope>
    <source>
        <strain evidence="1">Semi-engorged</strain>
        <tissue evidence="1">Salivary glands</tissue>
    </source>
</reference>
<accession>A0A6B0U330</accession>
<proteinExistence type="predicted"/>
<name>A0A6B0U330_IXORI</name>
<sequence length="73" mass="8048">MLSKKCYLGIGFGTLLASVRPFPCVHSCASQSTCQTKDFRQLAGLNGQLAPCFWVQTTRTPFQARALGHYLQP</sequence>
<organism evidence="1">
    <name type="scientific">Ixodes ricinus</name>
    <name type="common">Common tick</name>
    <name type="synonym">Acarus ricinus</name>
    <dbReference type="NCBI Taxonomy" id="34613"/>
    <lineage>
        <taxon>Eukaryota</taxon>
        <taxon>Metazoa</taxon>
        <taxon>Ecdysozoa</taxon>
        <taxon>Arthropoda</taxon>
        <taxon>Chelicerata</taxon>
        <taxon>Arachnida</taxon>
        <taxon>Acari</taxon>
        <taxon>Parasitiformes</taxon>
        <taxon>Ixodida</taxon>
        <taxon>Ixodoidea</taxon>
        <taxon>Ixodidae</taxon>
        <taxon>Ixodinae</taxon>
        <taxon>Ixodes</taxon>
    </lineage>
</organism>
<dbReference type="AlphaFoldDB" id="A0A6B0U330"/>